<dbReference type="Gene3D" id="3.40.50.300">
    <property type="entry name" value="P-loop containing nucleotide triphosphate hydrolases"/>
    <property type="match status" value="1"/>
</dbReference>
<dbReference type="SUPFAM" id="SSF48452">
    <property type="entry name" value="TPR-like"/>
    <property type="match status" value="3"/>
</dbReference>
<dbReference type="Gene3D" id="1.10.10.10">
    <property type="entry name" value="Winged helix-like DNA-binding domain superfamily/Winged helix DNA-binding domain"/>
    <property type="match status" value="1"/>
</dbReference>
<dbReference type="Pfam" id="PF13424">
    <property type="entry name" value="TPR_12"/>
    <property type="match status" value="2"/>
</dbReference>
<dbReference type="PROSITE" id="PS51755">
    <property type="entry name" value="OMPR_PHOB"/>
    <property type="match status" value="1"/>
</dbReference>
<dbReference type="PRINTS" id="PR00364">
    <property type="entry name" value="DISEASERSIST"/>
</dbReference>
<dbReference type="RefSeq" id="WP_170208252.1">
    <property type="nucleotide sequence ID" value="NZ_RJKL01000001.1"/>
</dbReference>
<dbReference type="InterPro" id="IPR016032">
    <property type="entry name" value="Sig_transdc_resp-reg_C-effctor"/>
</dbReference>
<dbReference type="GO" id="GO:0000160">
    <property type="term" value="P:phosphorelay signal transduction system"/>
    <property type="evidence" value="ECO:0007669"/>
    <property type="project" value="InterPro"/>
</dbReference>
<dbReference type="InterPro" id="IPR019734">
    <property type="entry name" value="TPR_rpt"/>
</dbReference>
<keyword evidence="3 6" id="KW-0238">DNA-binding</keyword>
<dbReference type="GO" id="GO:0003677">
    <property type="term" value="F:DNA binding"/>
    <property type="evidence" value="ECO:0007669"/>
    <property type="project" value="UniProtKB-UniRule"/>
</dbReference>
<dbReference type="SMART" id="SM01043">
    <property type="entry name" value="BTAD"/>
    <property type="match status" value="1"/>
</dbReference>
<evidence type="ECO:0000256" key="2">
    <source>
        <dbReference type="ARBA" id="ARBA00023015"/>
    </source>
</evidence>
<accession>A0A3N1GDJ1</accession>
<evidence type="ECO:0000256" key="1">
    <source>
        <dbReference type="ARBA" id="ARBA00005820"/>
    </source>
</evidence>
<feature type="DNA-binding region" description="OmpR/PhoB-type" evidence="6">
    <location>
        <begin position="1"/>
        <end position="98"/>
    </location>
</feature>
<dbReference type="Pfam" id="PF00931">
    <property type="entry name" value="NB-ARC"/>
    <property type="match status" value="1"/>
</dbReference>
<dbReference type="Gene3D" id="1.25.40.10">
    <property type="entry name" value="Tetratricopeptide repeat domain"/>
    <property type="match status" value="2"/>
</dbReference>
<dbReference type="CDD" id="cd15831">
    <property type="entry name" value="BTAD"/>
    <property type="match status" value="1"/>
</dbReference>
<dbReference type="Pfam" id="PF00486">
    <property type="entry name" value="Trans_reg_C"/>
    <property type="match status" value="1"/>
</dbReference>
<comment type="caution">
    <text evidence="9">The sequence shown here is derived from an EMBL/GenBank/DDBJ whole genome shotgun (WGS) entry which is preliminary data.</text>
</comment>
<evidence type="ECO:0000313" key="10">
    <source>
        <dbReference type="Proteomes" id="UP000271683"/>
    </source>
</evidence>
<reference evidence="9 10" key="1">
    <citation type="submission" date="2018-11" db="EMBL/GenBank/DDBJ databases">
        <title>Sequencing the genomes of 1000 actinobacteria strains.</title>
        <authorList>
            <person name="Klenk H.-P."/>
        </authorList>
    </citation>
    <scope>NUCLEOTIDE SEQUENCE [LARGE SCALE GENOMIC DNA]</scope>
    <source>
        <strain evidence="9 10">DSM 43634</strain>
    </source>
</reference>
<dbReference type="GO" id="GO:0043531">
    <property type="term" value="F:ADP binding"/>
    <property type="evidence" value="ECO:0007669"/>
    <property type="project" value="InterPro"/>
</dbReference>
<dbReference type="SUPFAM" id="SSF52540">
    <property type="entry name" value="P-loop containing nucleoside triphosphate hydrolases"/>
    <property type="match status" value="1"/>
</dbReference>
<dbReference type="Pfam" id="PF03704">
    <property type="entry name" value="BTAD"/>
    <property type="match status" value="1"/>
</dbReference>
<sequence>MLRIQVLGLTRAWVGGEQADLGPAGQRAVLGLLLLAEGRPVSRSALIHALWEDKPPDSAVNILQTRIKHLRRHLEPRRPARQPSELIPLAGDGYRLNAPPGSVDLAEFRRLVRLAGQEHDDRRIGEALRLWQHGEPFADVPVLGRHPAVIALAEERRSALTRYAAAMLADGHTDRAVRLLAEAAAASPLDETGQARLIRAYQAAGRRALAFGTYHAVRKHLAEELGVDPGPELTAAHEALFAEEPVRRTVSASTSRPVAVPPHPPEARTAPPPAELPPDIGGFTGRQTELDELDRLALDDPGEALRIIVLSGTAGVGKTSLAVHWGHRARDRFVDGQLYVNLRGYHPEQPVAAGDAVAGLLRSLGLPADSVPSDLAERSARLRSLLADRRMLLLLDNAARVEQVRPLLPGTGSCMVLVTSRDSLAGLVAGQGADRLELDLLPLADAVALAGRLLRSRTDGEPDAVAALAVQCARLPLALRIAAELALMRGTAPLAALVGELSDRHRRLDLLATGTDPQTDVGVVLSWSYGHLPPATARVFRLLGLHPGPDIDGHAVAALCGGEPAVTRRAVDELTRAHLIRRQDDDRFVLHDLLQAYAARLAADDAERDTALDRLLNYYRYAAQTAVETMYPAERHRLVAGAPPETPGPSLDTAARSLAWLNAERANLVAAAVHAERHGLPAHTTALTLVLLRYVEAGGHHDEAAALHTHALRAAEQLGDTRQQAHLETNFAVILAQQGRYPEAELRLRHAADLAAKISDPVAEARALGNLGYLHERQGRYAEAADRLDEAITLCRAAGDGTGEARALGNLGQVLLRRGLSGPAGERLRAALTINRRTGDAVGEAYALISLGHIALQQGDHDRAAELCGTALNLCRNNNEPAGEGYALDALGLARLGAGDHAAALDLLRQSLVTFSRLGERAGEANAGNSLGEALAASGQVQQARAYHESALTLAAEIGDHHQRERAVRGLSSTGPPASSA</sequence>
<dbReference type="InterPro" id="IPR036388">
    <property type="entry name" value="WH-like_DNA-bd_sf"/>
</dbReference>
<evidence type="ECO:0000313" key="9">
    <source>
        <dbReference type="EMBL" id="ROP28353.1"/>
    </source>
</evidence>
<dbReference type="Proteomes" id="UP000271683">
    <property type="component" value="Unassembled WGS sequence"/>
</dbReference>
<dbReference type="InterPro" id="IPR011990">
    <property type="entry name" value="TPR-like_helical_dom_sf"/>
</dbReference>
<comment type="similarity">
    <text evidence="1">Belongs to the AfsR/DnrI/RedD regulatory family.</text>
</comment>
<evidence type="ECO:0000256" key="5">
    <source>
        <dbReference type="PROSITE-ProRule" id="PRU00339"/>
    </source>
</evidence>
<feature type="repeat" description="TPR" evidence="5">
    <location>
        <begin position="845"/>
        <end position="878"/>
    </location>
</feature>
<dbReference type="InterPro" id="IPR051677">
    <property type="entry name" value="AfsR-DnrI-RedD_regulator"/>
</dbReference>
<evidence type="ECO:0000259" key="8">
    <source>
        <dbReference type="PROSITE" id="PS51755"/>
    </source>
</evidence>
<evidence type="ECO:0000256" key="3">
    <source>
        <dbReference type="ARBA" id="ARBA00023125"/>
    </source>
</evidence>
<evidence type="ECO:0000256" key="7">
    <source>
        <dbReference type="SAM" id="MobiDB-lite"/>
    </source>
</evidence>
<feature type="domain" description="OmpR/PhoB-type" evidence="8">
    <location>
        <begin position="1"/>
        <end position="98"/>
    </location>
</feature>
<proteinExistence type="inferred from homology"/>
<dbReference type="PANTHER" id="PTHR35807:SF1">
    <property type="entry name" value="TRANSCRIPTIONAL REGULATOR REDD"/>
    <property type="match status" value="1"/>
</dbReference>
<dbReference type="PANTHER" id="PTHR35807">
    <property type="entry name" value="TRANSCRIPTIONAL REGULATOR REDD-RELATED"/>
    <property type="match status" value="1"/>
</dbReference>
<protein>
    <submittedName>
        <fullName evidence="9">DNA-binding SARP family transcriptional activator</fullName>
    </submittedName>
</protein>
<dbReference type="PROSITE" id="PS50005">
    <property type="entry name" value="TPR"/>
    <property type="match status" value="2"/>
</dbReference>
<dbReference type="EMBL" id="RJKL01000001">
    <property type="protein sequence ID" value="ROP28353.1"/>
    <property type="molecule type" value="Genomic_DNA"/>
</dbReference>
<organism evidence="9 10">
    <name type="scientific">Couchioplanes caeruleus</name>
    <dbReference type="NCBI Taxonomy" id="56438"/>
    <lineage>
        <taxon>Bacteria</taxon>
        <taxon>Bacillati</taxon>
        <taxon>Actinomycetota</taxon>
        <taxon>Actinomycetes</taxon>
        <taxon>Micromonosporales</taxon>
        <taxon>Micromonosporaceae</taxon>
        <taxon>Couchioplanes</taxon>
    </lineage>
</organism>
<evidence type="ECO:0000256" key="6">
    <source>
        <dbReference type="PROSITE-ProRule" id="PRU01091"/>
    </source>
</evidence>
<dbReference type="SMART" id="SM00028">
    <property type="entry name" value="TPR"/>
    <property type="match status" value="6"/>
</dbReference>
<name>A0A3N1GDJ1_9ACTN</name>
<feature type="region of interest" description="Disordered" evidence="7">
    <location>
        <begin position="246"/>
        <end position="276"/>
    </location>
</feature>
<dbReference type="GO" id="GO:0006355">
    <property type="term" value="P:regulation of DNA-templated transcription"/>
    <property type="evidence" value="ECO:0007669"/>
    <property type="project" value="InterPro"/>
</dbReference>
<feature type="compositionally biased region" description="Pro residues" evidence="7">
    <location>
        <begin position="259"/>
        <end position="276"/>
    </location>
</feature>
<keyword evidence="4" id="KW-0804">Transcription</keyword>
<dbReference type="InterPro" id="IPR027417">
    <property type="entry name" value="P-loop_NTPase"/>
</dbReference>
<dbReference type="InterPro" id="IPR002182">
    <property type="entry name" value="NB-ARC"/>
</dbReference>
<dbReference type="SUPFAM" id="SSF46894">
    <property type="entry name" value="C-terminal effector domain of the bipartite response regulators"/>
    <property type="match status" value="1"/>
</dbReference>
<dbReference type="SMART" id="SM00862">
    <property type="entry name" value="Trans_reg_C"/>
    <property type="match status" value="1"/>
</dbReference>
<keyword evidence="2" id="KW-0805">Transcription regulation</keyword>
<gene>
    <name evidence="9" type="ORF">EDD30_1103</name>
</gene>
<dbReference type="InterPro" id="IPR005158">
    <property type="entry name" value="BTAD"/>
</dbReference>
<evidence type="ECO:0000256" key="4">
    <source>
        <dbReference type="ARBA" id="ARBA00023163"/>
    </source>
</evidence>
<feature type="repeat" description="TPR" evidence="5">
    <location>
        <begin position="765"/>
        <end position="798"/>
    </location>
</feature>
<dbReference type="InterPro" id="IPR001867">
    <property type="entry name" value="OmpR/PhoB-type_DNA-bd"/>
</dbReference>
<dbReference type="AlphaFoldDB" id="A0A3N1GDJ1"/>
<keyword evidence="5" id="KW-0802">TPR repeat</keyword>